<dbReference type="SUPFAM" id="SSF55811">
    <property type="entry name" value="Nudix"/>
    <property type="match status" value="1"/>
</dbReference>
<dbReference type="InterPro" id="IPR020084">
    <property type="entry name" value="NUDIX_hydrolase_CS"/>
</dbReference>
<evidence type="ECO:0000256" key="6">
    <source>
        <dbReference type="ARBA" id="ARBA00022801"/>
    </source>
</evidence>
<evidence type="ECO:0000256" key="5">
    <source>
        <dbReference type="ARBA" id="ARBA00022723"/>
    </source>
</evidence>
<dbReference type="EC" id="3.6.1.13" evidence="3"/>
<evidence type="ECO:0000259" key="15">
    <source>
        <dbReference type="PROSITE" id="PS51462"/>
    </source>
</evidence>
<keyword evidence="7 13" id="KW-0460">Magnesium</keyword>
<keyword evidence="17" id="KW-1185">Reference proteome</keyword>
<evidence type="ECO:0000256" key="12">
    <source>
        <dbReference type="ARBA" id="ARBA00049546"/>
    </source>
</evidence>
<dbReference type="AlphaFoldDB" id="A0A2S5JIP4"/>
<dbReference type="CDD" id="cd06661">
    <property type="entry name" value="GGCT_like"/>
    <property type="match status" value="1"/>
</dbReference>
<name>A0A2S5JIP4_9RHOB</name>
<keyword evidence="6" id="KW-0378">Hydrolase</keyword>
<comment type="caution">
    <text evidence="16">The sequence shown here is derived from an EMBL/GenBank/DDBJ whole genome shotgun (WGS) entry which is preliminary data.</text>
</comment>
<evidence type="ECO:0000256" key="7">
    <source>
        <dbReference type="ARBA" id="ARBA00022842"/>
    </source>
</evidence>
<dbReference type="Proteomes" id="UP000239736">
    <property type="component" value="Unassembled WGS sequence"/>
</dbReference>
<feature type="binding site" evidence="13">
    <location>
        <position position="337"/>
    </location>
    <ligand>
        <name>Mg(2+)</name>
        <dbReference type="ChEBI" id="CHEBI:18420"/>
        <label>1</label>
    </ligand>
</feature>
<feature type="domain" description="Nudix hydrolase" evidence="15">
    <location>
        <begin position="226"/>
        <end position="366"/>
    </location>
</feature>
<evidence type="ECO:0000256" key="9">
    <source>
        <dbReference type="ARBA" id="ARBA00030162"/>
    </source>
</evidence>
<dbReference type="Gene3D" id="3.90.79.10">
    <property type="entry name" value="Nucleoside Triphosphate Pyrophosphohydrolase"/>
    <property type="match status" value="1"/>
</dbReference>
<dbReference type="PROSITE" id="PS00893">
    <property type="entry name" value="NUDIX_BOX"/>
    <property type="match status" value="1"/>
</dbReference>
<protein>
    <recommendedName>
        <fullName evidence="4">ADP-ribose pyrophosphatase</fullName>
        <ecNumber evidence="3">3.6.1.13</ecNumber>
    </recommendedName>
    <alternativeName>
        <fullName evidence="9">ADP-ribose diphosphatase</fullName>
    </alternativeName>
    <alternativeName>
        <fullName evidence="11">ADP-ribose phosphohydrolase</fullName>
    </alternativeName>
    <alternativeName>
        <fullName evidence="10">Adenosine diphosphoribose pyrophosphatase</fullName>
    </alternativeName>
</protein>
<dbReference type="GO" id="GO:0005829">
    <property type="term" value="C:cytosol"/>
    <property type="evidence" value="ECO:0007669"/>
    <property type="project" value="TreeGrafter"/>
</dbReference>
<dbReference type="NCBIfam" id="TIGR00052">
    <property type="entry name" value="nudix-type nucleoside diphosphatase, YffH/AdpP family"/>
    <property type="match status" value="1"/>
</dbReference>
<comment type="cofactor">
    <cofactor evidence="1 13">
        <name>Mg(2+)</name>
        <dbReference type="ChEBI" id="CHEBI:18420"/>
    </cofactor>
</comment>
<evidence type="ECO:0000256" key="1">
    <source>
        <dbReference type="ARBA" id="ARBA00001946"/>
    </source>
</evidence>
<evidence type="ECO:0000256" key="8">
    <source>
        <dbReference type="ARBA" id="ARBA00025164"/>
    </source>
</evidence>
<dbReference type="InterPro" id="IPR013024">
    <property type="entry name" value="GGCT-like"/>
</dbReference>
<evidence type="ECO:0000313" key="17">
    <source>
        <dbReference type="Proteomes" id="UP000239736"/>
    </source>
</evidence>
<dbReference type="Pfam" id="PF06094">
    <property type="entry name" value="GGACT"/>
    <property type="match status" value="1"/>
</dbReference>
<dbReference type="PANTHER" id="PTHR11839:SF5">
    <property type="entry name" value="ADP-RIBOSE PYROPHOSPHATASE"/>
    <property type="match status" value="1"/>
</dbReference>
<dbReference type="InterPro" id="IPR009288">
    <property type="entry name" value="AIG2-like_dom"/>
</dbReference>
<evidence type="ECO:0000313" key="16">
    <source>
        <dbReference type="EMBL" id="PPB81343.1"/>
    </source>
</evidence>
<feature type="binding site" evidence="13">
    <location>
        <position position="268"/>
    </location>
    <ligand>
        <name>Mg(2+)</name>
        <dbReference type="ChEBI" id="CHEBI:18420"/>
        <label>1</label>
    </ligand>
</feature>
<dbReference type="Gene3D" id="3.10.490.10">
    <property type="entry name" value="Gamma-glutamyl cyclotransferase-like"/>
    <property type="match status" value="1"/>
</dbReference>
<dbReference type="OrthoDB" id="5292471at2"/>
<reference evidence="16 17" key="1">
    <citation type="submission" date="2018-01" db="EMBL/GenBank/DDBJ databases">
        <title>Genomic Encyclopedia of Archaeal and Bacterial Type Strains, Phase II (KMG-II): from individual species to whole genera.</title>
        <authorList>
            <person name="Goeker M."/>
        </authorList>
    </citation>
    <scope>NUCLEOTIDE SEQUENCE [LARGE SCALE GENOMIC DNA]</scope>
    <source>
        <strain evidence="16 17">DSM 12048</strain>
    </source>
</reference>
<feature type="binding site" evidence="13">
    <location>
        <position position="284"/>
    </location>
    <ligand>
        <name>Mg(2+)</name>
        <dbReference type="ChEBI" id="CHEBI:18420"/>
        <label>1</label>
    </ligand>
</feature>
<feature type="short sequence motif" description="Nudix box" evidence="14">
    <location>
        <begin position="269"/>
        <end position="291"/>
    </location>
</feature>
<evidence type="ECO:0000256" key="4">
    <source>
        <dbReference type="ARBA" id="ARBA00013297"/>
    </source>
</evidence>
<accession>A0A2S5JIP4</accession>
<dbReference type="InterPro" id="IPR004385">
    <property type="entry name" value="NDP_pyrophosphatase"/>
</dbReference>
<comment type="similarity">
    <text evidence="2">Belongs to the Nudix hydrolase family. NudF subfamily.</text>
</comment>
<comment type="function">
    <text evidence="8">Acts on ADP-mannose and ADP-glucose as well as ADP-ribose. Prevents glycogen biosynthesis. The reaction catalyzed by this enzyme is a limiting step of the gluconeogenic process.</text>
</comment>
<dbReference type="GO" id="GO:0019144">
    <property type="term" value="F:ADP-sugar diphosphatase activity"/>
    <property type="evidence" value="ECO:0007669"/>
    <property type="project" value="TreeGrafter"/>
</dbReference>
<evidence type="ECO:0000256" key="3">
    <source>
        <dbReference type="ARBA" id="ARBA00012453"/>
    </source>
</evidence>
<comment type="catalytic activity">
    <reaction evidence="12">
        <text>ADP-D-ribose + H2O = D-ribose 5-phosphate + AMP + 2 H(+)</text>
        <dbReference type="Rhea" id="RHEA:10412"/>
        <dbReference type="ChEBI" id="CHEBI:15377"/>
        <dbReference type="ChEBI" id="CHEBI:15378"/>
        <dbReference type="ChEBI" id="CHEBI:57967"/>
        <dbReference type="ChEBI" id="CHEBI:78346"/>
        <dbReference type="ChEBI" id="CHEBI:456215"/>
        <dbReference type="EC" id="3.6.1.13"/>
    </reaction>
</comment>
<gene>
    <name evidence="16" type="ORF">LV82_01389</name>
</gene>
<dbReference type="SUPFAM" id="SSF110857">
    <property type="entry name" value="Gamma-glutamyl cyclotransferase-like"/>
    <property type="match status" value="1"/>
</dbReference>
<organism evidence="16 17">
    <name type="scientific">Albidovulum inexpectatum</name>
    <dbReference type="NCBI Taxonomy" id="196587"/>
    <lineage>
        <taxon>Bacteria</taxon>
        <taxon>Pseudomonadati</taxon>
        <taxon>Pseudomonadota</taxon>
        <taxon>Alphaproteobacteria</taxon>
        <taxon>Rhodobacterales</taxon>
        <taxon>Paracoccaceae</taxon>
        <taxon>Albidovulum</taxon>
    </lineage>
</organism>
<dbReference type="GO" id="GO:0047631">
    <property type="term" value="F:ADP-ribose diphosphatase activity"/>
    <property type="evidence" value="ECO:0007669"/>
    <property type="project" value="UniProtKB-EC"/>
</dbReference>
<sequence length="382" mass="42581">MGCAALAVTIPVFLYGTLCHLPLLRVVLGRDPQWRAARLPGHRVLAVEGESFPILVEGNGIARGILLEGLDRADRDRLDFFERGFGYAPHATLVETEGGDRVQAMVYRPQPGRWRAGDPWRLGDWVRKWGDVTTLAAQEAMALYQAGQGDRMAQRWPMMLMRAGAAVRARKSEAPATLRRPCAPGDIVVDHWSQPYANYFAVEENDLRFRRFDGGMSPVVNRAAFVSGDAVVVLPFDPVRDRVLLVEQVRMGAHGRGDPQPWLIETVAGRVDGGETPEEAARREAREEARLELRDVLPVLECYPSPGAMTEYLYLFVALTDLPDTAAGIAGADDEHEDIRVHVVTFERMMHLIETGEINTAPLILLAQWLSRERERLRAADS</sequence>
<evidence type="ECO:0000256" key="2">
    <source>
        <dbReference type="ARBA" id="ARBA00007482"/>
    </source>
</evidence>
<feature type="binding site" evidence="13">
    <location>
        <position position="288"/>
    </location>
    <ligand>
        <name>Mg(2+)</name>
        <dbReference type="ChEBI" id="CHEBI:18420"/>
        <label>1</label>
    </ligand>
</feature>
<dbReference type="GO" id="GO:0046872">
    <property type="term" value="F:metal ion binding"/>
    <property type="evidence" value="ECO:0007669"/>
    <property type="project" value="UniProtKB-KW"/>
</dbReference>
<dbReference type="GO" id="GO:0006753">
    <property type="term" value="P:nucleoside phosphate metabolic process"/>
    <property type="evidence" value="ECO:0007669"/>
    <property type="project" value="TreeGrafter"/>
</dbReference>
<dbReference type="PROSITE" id="PS51462">
    <property type="entry name" value="NUDIX"/>
    <property type="match status" value="1"/>
</dbReference>
<dbReference type="GO" id="GO:0019693">
    <property type="term" value="P:ribose phosphate metabolic process"/>
    <property type="evidence" value="ECO:0007669"/>
    <property type="project" value="TreeGrafter"/>
</dbReference>
<dbReference type="InterPro" id="IPR015797">
    <property type="entry name" value="NUDIX_hydrolase-like_dom_sf"/>
</dbReference>
<dbReference type="EMBL" id="PRDS01000003">
    <property type="protein sequence ID" value="PPB81343.1"/>
    <property type="molecule type" value="Genomic_DNA"/>
</dbReference>
<evidence type="ECO:0000256" key="11">
    <source>
        <dbReference type="ARBA" id="ARBA00033056"/>
    </source>
</evidence>
<dbReference type="PANTHER" id="PTHR11839">
    <property type="entry name" value="UDP/ADP-SUGAR PYROPHOSPHATASE"/>
    <property type="match status" value="1"/>
</dbReference>
<keyword evidence="5 13" id="KW-0479">Metal-binding</keyword>
<proteinExistence type="inferred from homology"/>
<evidence type="ECO:0000256" key="14">
    <source>
        <dbReference type="PIRSR" id="PIRSR604385-3"/>
    </source>
</evidence>
<dbReference type="CDD" id="cd24155">
    <property type="entry name" value="NUDIX_ADPRase"/>
    <property type="match status" value="1"/>
</dbReference>
<evidence type="ECO:0000256" key="13">
    <source>
        <dbReference type="PIRSR" id="PIRSR604385-2"/>
    </source>
</evidence>
<dbReference type="InterPro" id="IPR036568">
    <property type="entry name" value="GGCT-like_sf"/>
</dbReference>
<dbReference type="InterPro" id="IPR000086">
    <property type="entry name" value="NUDIX_hydrolase_dom"/>
</dbReference>
<dbReference type="Pfam" id="PF00293">
    <property type="entry name" value="NUDIX"/>
    <property type="match status" value="1"/>
</dbReference>
<evidence type="ECO:0000256" key="10">
    <source>
        <dbReference type="ARBA" id="ARBA00030308"/>
    </source>
</evidence>